<dbReference type="Proteomes" id="UP000199400">
    <property type="component" value="Unassembled WGS sequence"/>
</dbReference>
<gene>
    <name evidence="2" type="ORF">SAMN02745121_04493</name>
</gene>
<dbReference type="InterPro" id="IPR001173">
    <property type="entry name" value="Glyco_trans_2-like"/>
</dbReference>
<dbReference type="RefSeq" id="WP_096332140.1">
    <property type="nucleotide sequence ID" value="NZ_FOMX01000014.1"/>
</dbReference>
<evidence type="ECO:0000313" key="2">
    <source>
        <dbReference type="EMBL" id="SFE49592.1"/>
    </source>
</evidence>
<name>A0A1I2B097_9BACT</name>
<accession>A0A1I2B097</accession>
<dbReference type="EMBL" id="FOMX01000014">
    <property type="protein sequence ID" value="SFE49592.1"/>
    <property type="molecule type" value="Genomic_DNA"/>
</dbReference>
<evidence type="ECO:0000313" key="3">
    <source>
        <dbReference type="Proteomes" id="UP000199400"/>
    </source>
</evidence>
<dbReference type="PANTHER" id="PTHR48090">
    <property type="entry name" value="UNDECAPRENYL-PHOSPHATE 4-DEOXY-4-FORMAMIDO-L-ARABINOSE TRANSFERASE-RELATED"/>
    <property type="match status" value="1"/>
</dbReference>
<dbReference type="CDD" id="cd04179">
    <property type="entry name" value="DPM_DPG-synthase_like"/>
    <property type="match status" value="1"/>
</dbReference>
<protein>
    <submittedName>
        <fullName evidence="2">Glycosyl transferase family 2</fullName>
    </submittedName>
</protein>
<dbReference type="PANTHER" id="PTHR48090:SF7">
    <property type="entry name" value="RFBJ PROTEIN"/>
    <property type="match status" value="1"/>
</dbReference>
<dbReference type="STRING" id="54.SAMN02745121_04493"/>
<evidence type="ECO:0000259" key="1">
    <source>
        <dbReference type="Pfam" id="PF00535"/>
    </source>
</evidence>
<dbReference type="Gene3D" id="3.90.550.10">
    <property type="entry name" value="Spore Coat Polysaccharide Biosynthesis Protein SpsA, Chain A"/>
    <property type="match status" value="1"/>
</dbReference>
<keyword evidence="3" id="KW-1185">Reference proteome</keyword>
<reference evidence="3" key="1">
    <citation type="submission" date="2016-10" db="EMBL/GenBank/DDBJ databases">
        <authorList>
            <person name="Varghese N."/>
            <person name="Submissions S."/>
        </authorList>
    </citation>
    <scope>NUCLEOTIDE SEQUENCE [LARGE SCALE GENOMIC DNA]</scope>
    <source>
        <strain evidence="3">ATCC 25963</strain>
    </source>
</reference>
<dbReference type="SUPFAM" id="SSF53448">
    <property type="entry name" value="Nucleotide-diphospho-sugar transferases"/>
    <property type="match status" value="1"/>
</dbReference>
<keyword evidence="2" id="KW-0808">Transferase</keyword>
<dbReference type="OrthoDB" id="9811884at2"/>
<proteinExistence type="predicted"/>
<dbReference type="AlphaFoldDB" id="A0A1I2B097"/>
<dbReference type="InterPro" id="IPR029044">
    <property type="entry name" value="Nucleotide-diphossugar_trans"/>
</dbReference>
<dbReference type="Pfam" id="PF00535">
    <property type="entry name" value="Glycos_transf_2"/>
    <property type="match status" value="1"/>
</dbReference>
<dbReference type="InterPro" id="IPR050256">
    <property type="entry name" value="Glycosyltransferase_2"/>
</dbReference>
<dbReference type="GO" id="GO:0016740">
    <property type="term" value="F:transferase activity"/>
    <property type="evidence" value="ECO:0007669"/>
    <property type="project" value="UniProtKB-KW"/>
</dbReference>
<feature type="domain" description="Glycosyltransferase 2-like" evidence="1">
    <location>
        <begin position="10"/>
        <end position="163"/>
    </location>
</feature>
<organism evidence="2 3">
    <name type="scientific">Nannocystis exedens</name>
    <dbReference type="NCBI Taxonomy" id="54"/>
    <lineage>
        <taxon>Bacteria</taxon>
        <taxon>Pseudomonadati</taxon>
        <taxon>Myxococcota</taxon>
        <taxon>Polyangia</taxon>
        <taxon>Nannocystales</taxon>
        <taxon>Nannocystaceae</taxon>
        <taxon>Nannocystis</taxon>
    </lineage>
</organism>
<sequence>MSPPSPAEVTIVVPCYNEGPVIREVLAELLRAWPNVIAVDDGSSDDTAARLGDTGATVVRHAVNLGQGAALQTGIDLALARGARYVVTFDGDGQHRAEDVAALVAPLAEGRADVALGSRFLGGTVGMPQSRRLVLRLATAFTRVAAGLDITDTHNGLRAFTAAAARALRITQNRMAHASEILHEIRRLRLRFVEVPVTIRYTEWSRRKGQSALDALSILFDLLVRRIMG</sequence>